<evidence type="ECO:0000256" key="2">
    <source>
        <dbReference type="ARBA" id="ARBA00022448"/>
    </source>
</evidence>
<keyword evidence="5 6" id="KW-0472">Membrane</keyword>
<protein>
    <submittedName>
        <fullName evidence="7">OPT/YSL family transporter</fullName>
    </submittedName>
</protein>
<sequence>MAEHQGLSHSAYGGIKGEDYVPYIPASQAMPELTFISIIVGCVLAALFAAANTYLALKVGMTIAAGIPAAILGTGLLKIILKKSNILEANLISAVAAMGESLAGGIVFTLPAIIIWGKDLSFMTIVAVTILGGVLGIFFVVPLSSTTKKIFSYGRTR</sequence>
<evidence type="ECO:0000256" key="4">
    <source>
        <dbReference type="ARBA" id="ARBA00022989"/>
    </source>
</evidence>
<dbReference type="Proteomes" id="UP001623661">
    <property type="component" value="Unassembled WGS sequence"/>
</dbReference>
<accession>A0ABW8TWY1</accession>
<evidence type="ECO:0000313" key="8">
    <source>
        <dbReference type="Proteomes" id="UP001623661"/>
    </source>
</evidence>
<name>A0ABW8TWY1_9CLOT</name>
<evidence type="ECO:0000256" key="5">
    <source>
        <dbReference type="ARBA" id="ARBA00023136"/>
    </source>
</evidence>
<keyword evidence="8" id="KW-1185">Reference proteome</keyword>
<evidence type="ECO:0000256" key="1">
    <source>
        <dbReference type="ARBA" id="ARBA00004141"/>
    </source>
</evidence>
<evidence type="ECO:0000256" key="6">
    <source>
        <dbReference type="SAM" id="Phobius"/>
    </source>
</evidence>
<organism evidence="7 8">
    <name type="scientific">Candidatus Clostridium radicumherbarum</name>
    <dbReference type="NCBI Taxonomy" id="3381662"/>
    <lineage>
        <taxon>Bacteria</taxon>
        <taxon>Bacillati</taxon>
        <taxon>Bacillota</taxon>
        <taxon>Clostridia</taxon>
        <taxon>Eubacteriales</taxon>
        <taxon>Clostridiaceae</taxon>
        <taxon>Clostridium</taxon>
    </lineage>
</organism>
<evidence type="ECO:0000313" key="7">
    <source>
        <dbReference type="EMBL" id="MFL0270217.1"/>
    </source>
</evidence>
<keyword evidence="2" id="KW-0813">Transport</keyword>
<dbReference type="EMBL" id="JBJHZY010000007">
    <property type="protein sequence ID" value="MFL0270217.1"/>
    <property type="molecule type" value="Genomic_DNA"/>
</dbReference>
<gene>
    <name evidence="7" type="ORF">ACJDUH_19230</name>
</gene>
<keyword evidence="4 6" id="KW-1133">Transmembrane helix</keyword>
<reference evidence="7 8" key="1">
    <citation type="submission" date="2024-11" db="EMBL/GenBank/DDBJ databases">
        <authorList>
            <person name="Heng Y.C."/>
            <person name="Lim A.C.H."/>
            <person name="Lee J.K.Y."/>
            <person name="Kittelmann S."/>
        </authorList>
    </citation>
    <scope>NUCLEOTIDE SEQUENCE [LARGE SCALE GENOMIC DNA]</scope>
    <source>
        <strain evidence="7 8">WILCCON 0202</strain>
    </source>
</reference>
<feature type="transmembrane region" description="Helical" evidence="6">
    <location>
        <begin position="61"/>
        <end position="81"/>
    </location>
</feature>
<proteinExistence type="predicted"/>
<dbReference type="Pfam" id="PF03169">
    <property type="entry name" value="OPT"/>
    <property type="match status" value="1"/>
</dbReference>
<dbReference type="InterPro" id="IPR004813">
    <property type="entry name" value="OPT"/>
</dbReference>
<comment type="subcellular location">
    <subcellularLocation>
        <location evidence="1">Membrane</location>
        <topology evidence="1">Multi-pass membrane protein</topology>
    </subcellularLocation>
</comment>
<dbReference type="RefSeq" id="WP_406766849.1">
    <property type="nucleotide sequence ID" value="NZ_JBJHZY010000007.1"/>
</dbReference>
<feature type="transmembrane region" description="Helical" evidence="6">
    <location>
        <begin position="93"/>
        <end position="116"/>
    </location>
</feature>
<feature type="transmembrane region" description="Helical" evidence="6">
    <location>
        <begin position="122"/>
        <end position="143"/>
    </location>
</feature>
<feature type="transmembrane region" description="Helical" evidence="6">
    <location>
        <begin position="33"/>
        <end position="55"/>
    </location>
</feature>
<keyword evidence="3 6" id="KW-0812">Transmembrane</keyword>
<evidence type="ECO:0000256" key="3">
    <source>
        <dbReference type="ARBA" id="ARBA00022692"/>
    </source>
</evidence>
<comment type="caution">
    <text evidence="7">The sequence shown here is derived from an EMBL/GenBank/DDBJ whole genome shotgun (WGS) entry which is preliminary data.</text>
</comment>